<feature type="region of interest" description="Disordered" evidence="9">
    <location>
        <begin position="1"/>
        <end position="23"/>
    </location>
</feature>
<evidence type="ECO:0000256" key="4">
    <source>
        <dbReference type="ARBA" id="ARBA00022741"/>
    </source>
</evidence>
<keyword evidence="5" id="KW-0418">Kinase</keyword>
<evidence type="ECO:0000259" key="11">
    <source>
        <dbReference type="PROSITE" id="PS50222"/>
    </source>
</evidence>
<dbReference type="AlphaFoldDB" id="A0A7S2GZH2"/>
<feature type="domain" description="EF-hand" evidence="11">
    <location>
        <begin position="386"/>
        <end position="421"/>
    </location>
</feature>
<keyword evidence="2" id="KW-0723">Serine/threonine-protein kinase</keyword>
<evidence type="ECO:0000256" key="8">
    <source>
        <dbReference type="ARBA" id="ARBA00024334"/>
    </source>
</evidence>
<organism evidence="12">
    <name type="scientific">Helicotheca tamesis</name>
    <dbReference type="NCBI Taxonomy" id="374047"/>
    <lineage>
        <taxon>Eukaryota</taxon>
        <taxon>Sar</taxon>
        <taxon>Stramenopiles</taxon>
        <taxon>Ochrophyta</taxon>
        <taxon>Bacillariophyta</taxon>
        <taxon>Mediophyceae</taxon>
        <taxon>Lithodesmiophycidae</taxon>
        <taxon>Lithodesmiales</taxon>
        <taxon>Lithodesmiaceae</taxon>
        <taxon>Helicotheca</taxon>
    </lineage>
</organism>
<dbReference type="InterPro" id="IPR000719">
    <property type="entry name" value="Prot_kinase_dom"/>
</dbReference>
<name>A0A7S2GZH2_9STRA</name>
<dbReference type="CDD" id="cd05117">
    <property type="entry name" value="STKc_CAMK"/>
    <property type="match status" value="1"/>
</dbReference>
<dbReference type="PROSITE" id="PS50222">
    <property type="entry name" value="EF_HAND_2"/>
    <property type="match status" value="1"/>
</dbReference>
<dbReference type="PROSITE" id="PS00018">
    <property type="entry name" value="EF_HAND_1"/>
    <property type="match status" value="1"/>
</dbReference>
<dbReference type="GO" id="GO:0005509">
    <property type="term" value="F:calcium ion binding"/>
    <property type="evidence" value="ECO:0007669"/>
    <property type="project" value="InterPro"/>
</dbReference>
<protein>
    <recommendedName>
        <fullName evidence="13">Calmodulin</fullName>
    </recommendedName>
</protein>
<dbReference type="GO" id="GO:0004674">
    <property type="term" value="F:protein serine/threonine kinase activity"/>
    <property type="evidence" value="ECO:0007669"/>
    <property type="project" value="UniProtKB-KW"/>
</dbReference>
<dbReference type="InterPro" id="IPR050205">
    <property type="entry name" value="CDPK_Ser/Thr_kinases"/>
</dbReference>
<dbReference type="FunFam" id="1.10.510.10:FF:000571">
    <property type="entry name" value="Maternal embryonic leucine zipper kinase"/>
    <property type="match status" value="1"/>
</dbReference>
<evidence type="ECO:0000256" key="1">
    <source>
        <dbReference type="ARBA" id="ARBA00001946"/>
    </source>
</evidence>
<sequence length="532" mass="60652">MGCQHSTPCHEGESSDEGPKTAPDYCGTTLHSEVSSILGIVEGRKKYGCKDLTSAVVHFEAPHGKNIEEVYEGVHDDDRELGRSASGIVRRATHKATGIDYAVKILELEKVSSTEGLQQLREEVRILSEMDHPHIVRLEEVYESENEIFLVQELCEGGDLFDWLDEHIKKQQDPLVWEEICADLMRQLVSGLRYLHSKGIVHRDMKLENILFDTEGANSELKIIDFGLSKHFIPGERQHENVGTLYTAAPEVLRKNYDERCDVWSIGVIAYVLLSGEAPFGGCYGEKDRRPIITNITSGIYHFEPEDTWANRSQEAKEFIRRLLVTDPNDRPTAAEAQKLPWLLRSRRQSQSLSPAVVRSLISFKNFQNDLRKLLCEVLSYTLLPCQVKSLRREFSKLDKDATGEISLQDLKCALLSQENADIVVTEKDVEDIFDAIRIHKTDSCVHWHEFIAAVLCLCSVDERNQRLAFDRFDCDHKGYIAFNDVLHLVGDEETDDATIQQMWTNSLKSCGSRHLHMNYNDFQSLMRTVTR</sequence>
<dbReference type="Gene3D" id="3.30.200.20">
    <property type="entry name" value="Phosphorylase Kinase, domain 1"/>
    <property type="match status" value="1"/>
</dbReference>
<keyword evidence="4" id="KW-0547">Nucleotide-binding</keyword>
<feature type="domain" description="Protein kinase" evidence="10">
    <location>
        <begin position="75"/>
        <end position="343"/>
    </location>
</feature>
<dbReference type="EMBL" id="HBGV01004092">
    <property type="protein sequence ID" value="CAD9476047.1"/>
    <property type="molecule type" value="Transcribed_RNA"/>
</dbReference>
<evidence type="ECO:0000256" key="2">
    <source>
        <dbReference type="ARBA" id="ARBA00022527"/>
    </source>
</evidence>
<dbReference type="Gene3D" id="1.10.510.10">
    <property type="entry name" value="Transferase(Phosphotransferase) domain 1"/>
    <property type="match status" value="1"/>
</dbReference>
<dbReference type="InterPro" id="IPR002048">
    <property type="entry name" value="EF_hand_dom"/>
</dbReference>
<dbReference type="SUPFAM" id="SSF47473">
    <property type="entry name" value="EF-hand"/>
    <property type="match status" value="1"/>
</dbReference>
<evidence type="ECO:0000256" key="9">
    <source>
        <dbReference type="SAM" id="MobiDB-lite"/>
    </source>
</evidence>
<evidence type="ECO:0000256" key="6">
    <source>
        <dbReference type="ARBA" id="ARBA00022837"/>
    </source>
</evidence>
<keyword evidence="3" id="KW-0808">Transferase</keyword>
<dbReference type="SUPFAM" id="SSF56112">
    <property type="entry name" value="Protein kinase-like (PK-like)"/>
    <property type="match status" value="1"/>
</dbReference>
<proteinExistence type="inferred from homology"/>
<evidence type="ECO:0000259" key="10">
    <source>
        <dbReference type="PROSITE" id="PS50011"/>
    </source>
</evidence>
<dbReference type="InterPro" id="IPR008271">
    <property type="entry name" value="Ser/Thr_kinase_AS"/>
</dbReference>
<dbReference type="PROSITE" id="PS50011">
    <property type="entry name" value="PROTEIN_KINASE_DOM"/>
    <property type="match status" value="1"/>
</dbReference>
<evidence type="ECO:0000256" key="5">
    <source>
        <dbReference type="ARBA" id="ARBA00022777"/>
    </source>
</evidence>
<dbReference type="Pfam" id="PF00069">
    <property type="entry name" value="Pkinase"/>
    <property type="match status" value="1"/>
</dbReference>
<reference evidence="12" key="1">
    <citation type="submission" date="2021-01" db="EMBL/GenBank/DDBJ databases">
        <authorList>
            <person name="Corre E."/>
            <person name="Pelletier E."/>
            <person name="Niang G."/>
            <person name="Scheremetjew M."/>
            <person name="Finn R."/>
            <person name="Kale V."/>
            <person name="Holt S."/>
            <person name="Cochrane G."/>
            <person name="Meng A."/>
            <person name="Brown T."/>
            <person name="Cohen L."/>
        </authorList>
    </citation>
    <scope>NUCLEOTIDE SEQUENCE</scope>
    <source>
        <strain evidence="12">CCMP826</strain>
    </source>
</reference>
<keyword evidence="7" id="KW-0067">ATP-binding</keyword>
<dbReference type="InterPro" id="IPR018247">
    <property type="entry name" value="EF_Hand_1_Ca_BS"/>
</dbReference>
<feature type="compositionally biased region" description="Basic and acidic residues" evidence="9">
    <location>
        <begin position="8"/>
        <end position="19"/>
    </location>
</feature>
<keyword evidence="6" id="KW-0106">Calcium</keyword>
<comment type="similarity">
    <text evidence="8">Belongs to the protein kinase superfamily. Ser/Thr protein kinase family. CDPK subfamily.</text>
</comment>
<dbReference type="Gene3D" id="1.10.238.10">
    <property type="entry name" value="EF-hand"/>
    <property type="match status" value="2"/>
</dbReference>
<evidence type="ECO:0000256" key="3">
    <source>
        <dbReference type="ARBA" id="ARBA00022679"/>
    </source>
</evidence>
<gene>
    <name evidence="12" type="ORF">HTAM1171_LOCUS2493</name>
</gene>
<evidence type="ECO:0008006" key="13">
    <source>
        <dbReference type="Google" id="ProtNLM"/>
    </source>
</evidence>
<dbReference type="GO" id="GO:0005524">
    <property type="term" value="F:ATP binding"/>
    <property type="evidence" value="ECO:0007669"/>
    <property type="project" value="UniProtKB-KW"/>
</dbReference>
<evidence type="ECO:0000256" key="7">
    <source>
        <dbReference type="ARBA" id="ARBA00022840"/>
    </source>
</evidence>
<comment type="cofactor">
    <cofactor evidence="1">
        <name>Mg(2+)</name>
        <dbReference type="ChEBI" id="CHEBI:18420"/>
    </cofactor>
</comment>
<dbReference type="PANTHER" id="PTHR24349">
    <property type="entry name" value="SERINE/THREONINE-PROTEIN KINASE"/>
    <property type="match status" value="1"/>
</dbReference>
<dbReference type="SMART" id="SM00220">
    <property type="entry name" value="S_TKc"/>
    <property type="match status" value="1"/>
</dbReference>
<dbReference type="PROSITE" id="PS00108">
    <property type="entry name" value="PROTEIN_KINASE_ST"/>
    <property type="match status" value="1"/>
</dbReference>
<accession>A0A7S2GZH2</accession>
<dbReference type="InterPro" id="IPR011992">
    <property type="entry name" value="EF-hand-dom_pair"/>
</dbReference>
<evidence type="ECO:0000313" key="12">
    <source>
        <dbReference type="EMBL" id="CAD9476047.1"/>
    </source>
</evidence>
<dbReference type="InterPro" id="IPR011009">
    <property type="entry name" value="Kinase-like_dom_sf"/>
</dbReference>